<reference evidence="1 2" key="1">
    <citation type="submission" date="2013-09" db="EMBL/GenBank/DDBJ databases">
        <authorList>
            <person name="Durkin A.S."/>
            <person name="Haft D.R."/>
            <person name="McCorrison J."/>
            <person name="Torralba M."/>
            <person name="Gillis M."/>
            <person name="Haft D.H."/>
            <person name="Methe B."/>
            <person name="Sutton G."/>
            <person name="Nelson K.E."/>
        </authorList>
    </citation>
    <scope>NUCLEOTIDE SEQUENCE [LARGE SCALE GENOMIC DNA]</scope>
    <source>
        <strain evidence="1 2">BV3C16-1</strain>
    </source>
</reference>
<dbReference type="RefSeq" id="WP_023053998.1">
    <property type="nucleotide sequence ID" value="NZ_AWXA01000041.1"/>
</dbReference>
<dbReference type="EMBL" id="AWXA01000041">
    <property type="protein sequence ID" value="ERT58699.1"/>
    <property type="molecule type" value="Genomic_DNA"/>
</dbReference>
<dbReference type="Gene3D" id="1.10.10.10">
    <property type="entry name" value="Winged helix-like DNA-binding domain superfamily/Winged helix DNA-binding domain"/>
    <property type="match status" value="1"/>
</dbReference>
<gene>
    <name evidence="1" type="ORF">HMPREF1250_1883</name>
</gene>
<dbReference type="GO" id="GO:0005829">
    <property type="term" value="C:cytosol"/>
    <property type="evidence" value="ECO:0007669"/>
    <property type="project" value="TreeGrafter"/>
</dbReference>
<dbReference type="eggNOG" id="COG1959">
    <property type="taxonomic scope" value="Bacteria"/>
</dbReference>
<protein>
    <submittedName>
        <fullName evidence="1">Transcriptional regulator</fullName>
    </submittedName>
</protein>
<dbReference type="InterPro" id="IPR036390">
    <property type="entry name" value="WH_DNA-bd_sf"/>
</dbReference>
<dbReference type="Pfam" id="PF02082">
    <property type="entry name" value="Rrf2"/>
    <property type="match status" value="1"/>
</dbReference>
<sequence length="137" mass="15155">MFMNKQTDYALRVIRSLRDGKTHNALTIAEEGRIPPSFTYKIVKKLANAGFIKLVRGPKGGCTLTADLEKVSLYDLILVMEGETCLAGCMRPASECEWRTSNGGCQVHVNLRALQKDFDQQLAAISLRSVLDPPAEK</sequence>
<name>U7UII7_9FIRM</name>
<dbReference type="PATRIC" id="fig|1111454.3.peg.1551"/>
<accession>U7UII7</accession>
<dbReference type="InterPro" id="IPR000944">
    <property type="entry name" value="Tscrpt_reg_Rrf2"/>
</dbReference>
<comment type="caution">
    <text evidence="1">The sequence shown here is derived from an EMBL/GenBank/DDBJ whole genome shotgun (WGS) entry which is preliminary data.</text>
</comment>
<dbReference type="SUPFAM" id="SSF46785">
    <property type="entry name" value="Winged helix' DNA-binding domain"/>
    <property type="match status" value="1"/>
</dbReference>
<organism evidence="1 2">
    <name type="scientific">Megasphaera vaginalis</name>
    <name type="common">ex Srinivasan et al. 2021</name>
    <dbReference type="NCBI Taxonomy" id="1111454"/>
    <lineage>
        <taxon>Bacteria</taxon>
        <taxon>Bacillati</taxon>
        <taxon>Bacillota</taxon>
        <taxon>Negativicutes</taxon>
        <taxon>Veillonellales</taxon>
        <taxon>Veillonellaceae</taxon>
        <taxon>Megasphaera</taxon>
    </lineage>
</organism>
<dbReference type="STRING" id="1111454.HMPREF1250_1883"/>
<dbReference type="PANTHER" id="PTHR33221">
    <property type="entry name" value="WINGED HELIX-TURN-HELIX TRANSCRIPTIONAL REGULATOR, RRF2 FAMILY"/>
    <property type="match status" value="1"/>
</dbReference>
<keyword evidence="2" id="KW-1185">Reference proteome</keyword>
<dbReference type="GO" id="GO:0003700">
    <property type="term" value="F:DNA-binding transcription factor activity"/>
    <property type="evidence" value="ECO:0007669"/>
    <property type="project" value="TreeGrafter"/>
</dbReference>
<dbReference type="InterPro" id="IPR036388">
    <property type="entry name" value="WH-like_DNA-bd_sf"/>
</dbReference>
<dbReference type="PROSITE" id="PS51197">
    <property type="entry name" value="HTH_RRF2_2"/>
    <property type="match status" value="1"/>
</dbReference>
<evidence type="ECO:0000313" key="2">
    <source>
        <dbReference type="Proteomes" id="UP000017090"/>
    </source>
</evidence>
<dbReference type="Proteomes" id="UP000017090">
    <property type="component" value="Unassembled WGS sequence"/>
</dbReference>
<dbReference type="AlphaFoldDB" id="U7UII7"/>
<dbReference type="PANTHER" id="PTHR33221:SF2">
    <property type="entry name" value="TRANSCRIPTIONAL REGULATOR"/>
    <property type="match status" value="1"/>
</dbReference>
<dbReference type="OrthoDB" id="9808360at2"/>
<proteinExistence type="predicted"/>
<evidence type="ECO:0000313" key="1">
    <source>
        <dbReference type="EMBL" id="ERT58699.1"/>
    </source>
</evidence>